<feature type="domain" description="Anti-sigma-28 factor FlgM C-terminal" evidence="1">
    <location>
        <begin position="50"/>
        <end position="97"/>
    </location>
</feature>
<sequence>MKISIDPVVANYINAAHADKLNQKSVPFDEASKNFDQIMIHANSRELAESQIIEKAQKDVKAAVYQQIPEEKIAALKEQISQGMYKVDAEAVASRILLLKGEEF</sequence>
<gene>
    <name evidence="2" type="ORF">H9L42_00650</name>
</gene>
<dbReference type="Pfam" id="PF04316">
    <property type="entry name" value="FlgM"/>
    <property type="match status" value="1"/>
</dbReference>
<comment type="caution">
    <text evidence="2">The sequence shown here is derived from an EMBL/GenBank/DDBJ whole genome shotgun (WGS) entry which is preliminary data.</text>
</comment>
<proteinExistence type="predicted"/>
<organism evidence="2 3">
    <name type="scientific">Zhenpiania hominis</name>
    <dbReference type="NCBI Taxonomy" id="2763644"/>
    <lineage>
        <taxon>Bacteria</taxon>
        <taxon>Bacillati</taxon>
        <taxon>Bacillota</taxon>
        <taxon>Clostridia</taxon>
        <taxon>Peptostreptococcales</taxon>
        <taxon>Anaerovoracaceae</taxon>
        <taxon>Zhenpiania</taxon>
    </lineage>
</organism>
<reference evidence="2" key="1">
    <citation type="submission" date="2020-08" db="EMBL/GenBank/DDBJ databases">
        <title>Genome public.</title>
        <authorList>
            <person name="Liu C."/>
            <person name="Sun Q."/>
        </authorList>
    </citation>
    <scope>NUCLEOTIDE SEQUENCE</scope>
    <source>
        <strain evidence="2">BX12</strain>
    </source>
</reference>
<name>A0A923SPG1_9FIRM</name>
<dbReference type="RefSeq" id="WP_187301538.1">
    <property type="nucleotide sequence ID" value="NZ_JACRYT010000001.1"/>
</dbReference>
<keyword evidence="2" id="KW-0966">Cell projection</keyword>
<dbReference type="Proteomes" id="UP000602647">
    <property type="component" value="Unassembled WGS sequence"/>
</dbReference>
<evidence type="ECO:0000313" key="2">
    <source>
        <dbReference type="EMBL" id="MBC6678340.1"/>
    </source>
</evidence>
<keyword evidence="3" id="KW-1185">Reference proteome</keyword>
<evidence type="ECO:0000313" key="3">
    <source>
        <dbReference type="Proteomes" id="UP000602647"/>
    </source>
</evidence>
<keyword evidence="2" id="KW-0282">Flagellum</keyword>
<keyword evidence="2" id="KW-0969">Cilium</keyword>
<dbReference type="AlphaFoldDB" id="A0A923SPG1"/>
<dbReference type="InterPro" id="IPR031316">
    <property type="entry name" value="FlgM_C"/>
</dbReference>
<dbReference type="EMBL" id="JACRYT010000001">
    <property type="protein sequence ID" value="MBC6678340.1"/>
    <property type="molecule type" value="Genomic_DNA"/>
</dbReference>
<accession>A0A923SPG1</accession>
<dbReference type="SUPFAM" id="SSF101498">
    <property type="entry name" value="Anti-sigma factor FlgM"/>
    <property type="match status" value="1"/>
</dbReference>
<evidence type="ECO:0000259" key="1">
    <source>
        <dbReference type="Pfam" id="PF04316"/>
    </source>
</evidence>
<dbReference type="InterPro" id="IPR035890">
    <property type="entry name" value="Anti-sigma-28_factor_FlgM_sf"/>
</dbReference>
<protein>
    <submittedName>
        <fullName evidence="2">Flagellar biosynthesis anti-sigma factor FlgM</fullName>
    </submittedName>
</protein>